<keyword evidence="3 9" id="KW-0853">WD repeat</keyword>
<dbReference type="OrthoDB" id="10260567at2759"/>
<dbReference type="InterPro" id="IPR057979">
    <property type="entry name" value="TPR_IFT121"/>
</dbReference>
<dbReference type="InterPro" id="IPR057361">
    <property type="entry name" value="TPR_WDR35"/>
</dbReference>
<dbReference type="SMART" id="SM00320">
    <property type="entry name" value="WD40"/>
    <property type="match status" value="4"/>
</dbReference>
<evidence type="ECO:0000259" key="10">
    <source>
        <dbReference type="Pfam" id="PF23145"/>
    </source>
</evidence>
<dbReference type="PROSITE" id="PS50082">
    <property type="entry name" value="WD_REPEATS_2"/>
    <property type="match status" value="1"/>
</dbReference>
<feature type="domain" description="IFT121-like zinc finger" evidence="10">
    <location>
        <begin position="1185"/>
        <end position="1225"/>
    </location>
</feature>
<evidence type="ECO:0000259" key="13">
    <source>
        <dbReference type="Pfam" id="PF24797"/>
    </source>
</evidence>
<dbReference type="InterPro" id="IPR015943">
    <property type="entry name" value="WD40/YVTN_repeat-like_dom_sf"/>
</dbReference>
<proteinExistence type="predicted"/>
<evidence type="ECO:0000259" key="14">
    <source>
        <dbReference type="Pfam" id="PF25768"/>
    </source>
</evidence>
<dbReference type="PANTHER" id="PTHR12764">
    <property type="entry name" value="WD REPEAT DOMAIN-RELATED"/>
    <property type="match status" value="1"/>
</dbReference>
<sequence>MCISWNHTDDYIACGGDRGLLKVIQLSTSAKQLDNTATGQSDVALNQTLEGHSGSIKVIVWNEKHQKLTTADDRGYINVWVLHNGIGIINLCFLCLRIFIGKTESNSGVWYEEMINSRNKSTVNSMKWSKDGNKICIAYNDGMVIVGSVDGNRLWSAEIKHSIVAVEWSPRDKLILLGASSGEIYVYDCKGNFQSKLKVPVALNHLENQYLVSIQWSTPRYDSTFASQQRSLAIIFQQGYLQLMLNERDKEPVSANLPIRVITAKWNPSGTVLALVAEKPELPTGERSMIYFINSLGEPIHTLKVPGTEARSCSWDSAGLRLVIAADYSIILTNIRMEYKWKYFSDTVVYSFISSESKDTCIAFWDTKSNEVHFKHVKELDFIDACKEYALIVHSCEKNANKVRENKYFLQVCKGTGSPVDFTTIDWRVHFTTMNNRCVVVADTDRFSVWYFKTISQADELQTFSLRKSSRQSEKRITYQIDNASLGAAVEYTGPPDKKTVDSICCIHATDSLLLIAKKSGQLCKYKFPSLLVLKPSKLKSRPTKMTLNCTNTYVCTVSTYVRTLTLAYIDSSHVLRLFSLTNDSNEVAGFERRDVWDFKWSTLDPELLAVTEKNRLCIFKGTKAQVGQSNFSKDVLCMDDIAFSQEPILFNARMCELSDVALRAIYLDDLIKDQKPNNVDYFLEIKTQPLQVATNFAKQKQLHELASFAEQTAHPAIWKLLAETAMLEWNFELAELAFIKLLDYNSIQFLRTLITISDEQLKRAEILSFLGDLEQAEKIYINSDRIDLAINLNQKYGNWTRVVELLRDDVGVENDTRLDQAYNAIGDQMAERNNWEQAAHYYELAHASEKLIQAYYLLDRFDDLRKLVDSLTDFDGLKKTAVLFSSGGLYNEAEVAFLKCKECESNNLEMTNLSKQLTKLLKSHTKYQIVEQSNEITASKNIAQVVDAVRSCQKAGRYLEAAKLLHQLAKTDTVKTSGLSIMKQIHVLVALLIEEHKKRLKLKQSSKKDKDKTNNAILSDLLEDENKFENSNLIENAWKGAKAYHFYTLGQRFLYNGKQKKTEKFSSYPHSTLGDLHTALKIANYLCNFEDIINPVEIYSFLALTSGHCGQFATCSKAFVKLEKLTSSNDTFAGENEYENLAFQIFKEHAVKDSIQDTFPCPTCSSEIPLHHTVCNNCDHSFSLCMVSGKTLLEPSEIWTCRRCCQLADKKSISDLSICVFCHNIND</sequence>
<keyword evidence="2" id="KW-0963">Cytoplasm</keyword>
<evidence type="ECO:0000256" key="7">
    <source>
        <dbReference type="ARBA" id="ARBA00023212"/>
    </source>
</evidence>
<protein>
    <submittedName>
        <fullName evidence="15">WD repeat-containing protein 35</fullName>
    </submittedName>
</protein>
<evidence type="ECO:0000256" key="2">
    <source>
        <dbReference type="ARBA" id="ARBA00022490"/>
    </source>
</evidence>
<keyword evidence="5" id="KW-0970">Cilium biogenesis/degradation</keyword>
<dbReference type="STRING" id="990121.A0A0V0ZPX8"/>
<dbReference type="InterPro" id="IPR011990">
    <property type="entry name" value="TPR-like_helical_dom_sf"/>
</dbReference>
<dbReference type="InterPro" id="IPR056157">
    <property type="entry name" value="TPR_IFT80_172_dom"/>
</dbReference>
<name>A0A0V0ZPX8_9BILA</name>
<dbReference type="InterPro" id="IPR056158">
    <property type="entry name" value="Beta-prop_IFT121_2nd"/>
</dbReference>
<dbReference type="GO" id="GO:0030991">
    <property type="term" value="C:intraciliary transport particle A"/>
    <property type="evidence" value="ECO:0007669"/>
    <property type="project" value="TreeGrafter"/>
</dbReference>
<dbReference type="InterPro" id="IPR056159">
    <property type="entry name" value="Beta-prop_IFT121_TULP_N"/>
</dbReference>
<reference evidence="15 16" key="1">
    <citation type="submission" date="2015-01" db="EMBL/GenBank/DDBJ databases">
        <title>Evolution of Trichinella species and genotypes.</title>
        <authorList>
            <person name="Korhonen P.K."/>
            <person name="Edoardo P."/>
            <person name="Giuseppe L.R."/>
            <person name="Gasser R.B."/>
        </authorList>
    </citation>
    <scope>NUCLEOTIDE SEQUENCE [LARGE SCALE GENOMIC DNA]</scope>
    <source>
        <strain evidence="15">ISS2496</strain>
    </source>
</reference>
<comment type="caution">
    <text evidence="15">The sequence shown here is derived from an EMBL/GenBank/DDBJ whole genome shotgun (WGS) entry which is preliminary data.</text>
</comment>
<accession>A0A0V0ZPX8</accession>
<dbReference type="InterPro" id="IPR039857">
    <property type="entry name" value="Ift122/121"/>
</dbReference>
<feature type="domain" description="IFT121/TULP4 N-terminal" evidence="13">
    <location>
        <begin position="2"/>
        <end position="336"/>
    </location>
</feature>
<dbReference type="GO" id="GO:0097730">
    <property type="term" value="C:non-motile cilium"/>
    <property type="evidence" value="ECO:0007669"/>
    <property type="project" value="TreeGrafter"/>
</dbReference>
<dbReference type="Pfam" id="PF23390">
    <property type="entry name" value="Beta-prop_WDR35_2nd"/>
    <property type="match status" value="1"/>
</dbReference>
<evidence type="ECO:0000313" key="15">
    <source>
        <dbReference type="EMBL" id="KRY14348.1"/>
    </source>
</evidence>
<evidence type="ECO:0000256" key="4">
    <source>
        <dbReference type="ARBA" id="ARBA00022737"/>
    </source>
</evidence>
<evidence type="ECO:0000256" key="5">
    <source>
        <dbReference type="ARBA" id="ARBA00022794"/>
    </source>
</evidence>
<keyword evidence="6" id="KW-0969">Cilium</keyword>
<evidence type="ECO:0000259" key="12">
    <source>
        <dbReference type="Pfam" id="PF23390"/>
    </source>
</evidence>
<evidence type="ECO:0000256" key="8">
    <source>
        <dbReference type="ARBA" id="ARBA00023273"/>
    </source>
</evidence>
<dbReference type="Pfam" id="PF25170">
    <property type="entry name" value="TPR_WDR35"/>
    <property type="match status" value="1"/>
</dbReference>
<dbReference type="Gene3D" id="2.130.10.10">
    <property type="entry name" value="YVTN repeat-like/Quinoprotein amine dehydrogenase"/>
    <property type="match status" value="2"/>
</dbReference>
<evidence type="ECO:0000256" key="3">
    <source>
        <dbReference type="ARBA" id="ARBA00022574"/>
    </source>
</evidence>
<comment type="subcellular location">
    <subcellularLocation>
        <location evidence="1">Cytoplasm</location>
        <location evidence="1">Cytoskeleton</location>
        <location evidence="1">Cilium basal body</location>
    </subcellularLocation>
</comment>
<evidence type="ECO:0000259" key="11">
    <source>
        <dbReference type="Pfam" id="PF23387"/>
    </source>
</evidence>
<dbReference type="GO" id="GO:0035721">
    <property type="term" value="P:intraciliary retrograde transport"/>
    <property type="evidence" value="ECO:0007669"/>
    <property type="project" value="TreeGrafter"/>
</dbReference>
<dbReference type="InterPro" id="IPR036322">
    <property type="entry name" value="WD40_repeat_dom_sf"/>
</dbReference>
<keyword evidence="7" id="KW-0206">Cytoskeleton</keyword>
<feature type="repeat" description="WD" evidence="9">
    <location>
        <begin position="49"/>
        <end position="80"/>
    </location>
</feature>
<feature type="domain" description="IFT80/172/WDR35 TPR" evidence="11">
    <location>
        <begin position="718"/>
        <end position="807"/>
    </location>
</feature>
<dbReference type="Pfam" id="PF23387">
    <property type="entry name" value="TPR_IFT80_172"/>
    <property type="match status" value="1"/>
</dbReference>
<evidence type="ECO:0000313" key="16">
    <source>
        <dbReference type="Proteomes" id="UP000054783"/>
    </source>
</evidence>
<organism evidence="15 16">
    <name type="scientific">Trichinella patagoniensis</name>
    <dbReference type="NCBI Taxonomy" id="990121"/>
    <lineage>
        <taxon>Eukaryota</taxon>
        <taxon>Metazoa</taxon>
        <taxon>Ecdysozoa</taxon>
        <taxon>Nematoda</taxon>
        <taxon>Enoplea</taxon>
        <taxon>Dorylaimia</taxon>
        <taxon>Trichinellida</taxon>
        <taxon>Trichinellidae</taxon>
        <taxon>Trichinella</taxon>
    </lineage>
</organism>
<dbReference type="Pfam" id="PF25768">
    <property type="entry name" value="TPR_IFT121"/>
    <property type="match status" value="1"/>
</dbReference>
<dbReference type="Proteomes" id="UP000054783">
    <property type="component" value="Unassembled WGS sequence"/>
</dbReference>
<dbReference type="InterPro" id="IPR001680">
    <property type="entry name" value="WD40_rpt"/>
</dbReference>
<dbReference type="InterPro" id="IPR017233">
    <property type="entry name" value="WDR35"/>
</dbReference>
<dbReference type="InterPro" id="IPR056170">
    <property type="entry name" value="Znf_IFT121-like"/>
</dbReference>
<evidence type="ECO:0000256" key="1">
    <source>
        <dbReference type="ARBA" id="ARBA00004120"/>
    </source>
</evidence>
<dbReference type="SUPFAM" id="SSF48452">
    <property type="entry name" value="TPR-like"/>
    <property type="match status" value="1"/>
</dbReference>
<dbReference type="AlphaFoldDB" id="A0A0V0ZPX8"/>
<evidence type="ECO:0000256" key="9">
    <source>
        <dbReference type="PROSITE-ProRule" id="PRU00221"/>
    </source>
</evidence>
<dbReference type="Gene3D" id="1.25.40.470">
    <property type="match status" value="2"/>
</dbReference>
<dbReference type="Pfam" id="PF23145">
    <property type="entry name" value="Zf_2nd_IFT121"/>
    <property type="match status" value="1"/>
</dbReference>
<dbReference type="PANTHER" id="PTHR12764:SF5">
    <property type="entry name" value="LD29485P"/>
    <property type="match status" value="1"/>
</dbReference>
<keyword evidence="16" id="KW-1185">Reference proteome</keyword>
<gene>
    <name evidence="15" type="primary">WDR35</name>
    <name evidence="15" type="ORF">T12_6248</name>
</gene>
<dbReference type="GO" id="GO:1905515">
    <property type="term" value="P:non-motile cilium assembly"/>
    <property type="evidence" value="ECO:0007669"/>
    <property type="project" value="TreeGrafter"/>
</dbReference>
<dbReference type="Pfam" id="PF24797">
    <property type="entry name" value="Beta-prop_WDR35_TULP_N"/>
    <property type="match status" value="1"/>
</dbReference>
<evidence type="ECO:0000256" key="6">
    <source>
        <dbReference type="ARBA" id="ARBA00023069"/>
    </source>
</evidence>
<dbReference type="EMBL" id="JYDQ01000118">
    <property type="protein sequence ID" value="KRY14348.1"/>
    <property type="molecule type" value="Genomic_DNA"/>
</dbReference>
<feature type="domain" description="IFT121-like TPR repeats" evidence="14">
    <location>
        <begin position="1036"/>
        <end position="1154"/>
    </location>
</feature>
<dbReference type="PIRSF" id="PIRSF037536">
    <property type="entry name" value="WD_repeat_p35"/>
    <property type="match status" value="1"/>
</dbReference>
<feature type="domain" description="IFT121 second beta-propeller" evidence="12">
    <location>
        <begin position="341"/>
        <end position="684"/>
    </location>
</feature>
<dbReference type="SUPFAM" id="SSF50978">
    <property type="entry name" value="WD40 repeat-like"/>
    <property type="match status" value="2"/>
</dbReference>
<keyword evidence="8" id="KW-0966">Cell projection</keyword>
<keyword evidence="4" id="KW-0677">Repeat</keyword>
<dbReference type="GO" id="GO:0061512">
    <property type="term" value="P:protein localization to cilium"/>
    <property type="evidence" value="ECO:0007669"/>
    <property type="project" value="TreeGrafter"/>
</dbReference>